<evidence type="ECO:0008006" key="3">
    <source>
        <dbReference type="Google" id="ProtNLM"/>
    </source>
</evidence>
<comment type="caution">
    <text evidence="1">The sequence shown here is derived from an EMBL/GenBank/DDBJ whole genome shotgun (WGS) entry which is preliminary data.</text>
</comment>
<protein>
    <recommendedName>
        <fullName evidence="3">Serine protease</fullName>
    </recommendedName>
</protein>
<evidence type="ECO:0000313" key="1">
    <source>
        <dbReference type="EMBL" id="ORW21063.1"/>
    </source>
</evidence>
<dbReference type="InterPro" id="IPR009003">
    <property type="entry name" value="Peptidase_S1_PA"/>
</dbReference>
<organism evidence="1 2">
    <name type="scientific">Mycobacterium nebraskense</name>
    <dbReference type="NCBI Taxonomy" id="244292"/>
    <lineage>
        <taxon>Bacteria</taxon>
        <taxon>Bacillati</taxon>
        <taxon>Actinomycetota</taxon>
        <taxon>Actinomycetes</taxon>
        <taxon>Mycobacteriales</taxon>
        <taxon>Mycobacteriaceae</taxon>
        <taxon>Mycobacterium</taxon>
    </lineage>
</organism>
<dbReference type="SUPFAM" id="SSF50494">
    <property type="entry name" value="Trypsin-like serine proteases"/>
    <property type="match status" value="1"/>
</dbReference>
<dbReference type="Pfam" id="PF13365">
    <property type="entry name" value="Trypsin_2"/>
    <property type="match status" value="1"/>
</dbReference>
<dbReference type="AlphaFoldDB" id="A0A1X1ZCD5"/>
<dbReference type="Proteomes" id="UP000193781">
    <property type="component" value="Unassembled WGS sequence"/>
</dbReference>
<sequence>MLMSEKLYAPRYTITKADLDSRRIEGVCGMAEPAARKFEPMLYVQRFVDRQHLYLAASVTAHFTAELAGDGPEDYETKTGTAFVVEKQGSLFFVTNRHVFDYNYKPPHGVIPSAKLRGVEIRGYAQPSDLSQPAPPWTWTCTQETSGIAFHPDESTDLAVVSAGRGSFNPGDPGPNCLGMEWLASATEIDGLMPGEEIFLAGYPGMAGPIERPLIVRGIIASDPRHPATFGKAHLGNAVLCHSFSWSGMSGAPVLGISQSIGKVKLIGVNAGHVGGSGITGGVISHFVRSSALTELMGNFVTLPPLLGGGWRAETPEEIAESLRFQNPSQ</sequence>
<gene>
    <name evidence="1" type="ORF">AWC17_06860</name>
</gene>
<dbReference type="EMBL" id="LQPH01000128">
    <property type="protein sequence ID" value="ORW21063.1"/>
    <property type="molecule type" value="Genomic_DNA"/>
</dbReference>
<proteinExistence type="predicted"/>
<evidence type="ECO:0000313" key="2">
    <source>
        <dbReference type="Proteomes" id="UP000193781"/>
    </source>
</evidence>
<accession>A0A1X1ZCD5</accession>
<keyword evidence="2" id="KW-1185">Reference proteome</keyword>
<reference evidence="1 2" key="1">
    <citation type="submission" date="2016-01" db="EMBL/GenBank/DDBJ databases">
        <title>The new phylogeny of the genus Mycobacterium.</title>
        <authorList>
            <person name="Tarcisio F."/>
            <person name="Conor M."/>
            <person name="Antonella G."/>
            <person name="Elisabetta G."/>
            <person name="Giulia F.S."/>
            <person name="Sara T."/>
            <person name="Anna F."/>
            <person name="Clotilde B."/>
            <person name="Roberto B."/>
            <person name="Veronica D.S."/>
            <person name="Fabio R."/>
            <person name="Monica P."/>
            <person name="Olivier J."/>
            <person name="Enrico T."/>
            <person name="Nicola S."/>
        </authorList>
    </citation>
    <scope>NUCLEOTIDE SEQUENCE [LARGE SCALE GENOMIC DNA]</scope>
    <source>
        <strain evidence="1 2">DSM 44803</strain>
    </source>
</reference>
<name>A0A1X1ZCD5_9MYCO</name>